<reference evidence="1 2" key="1">
    <citation type="journal article" date="2018" name="PLoS ONE">
        <title>The draft genome of Kipferlia bialata reveals reductive genome evolution in fornicate parasites.</title>
        <authorList>
            <person name="Tanifuji G."/>
            <person name="Takabayashi S."/>
            <person name="Kume K."/>
            <person name="Takagi M."/>
            <person name="Nakayama T."/>
            <person name="Kamikawa R."/>
            <person name="Inagaki Y."/>
            <person name="Hashimoto T."/>
        </authorList>
    </citation>
    <scope>NUCLEOTIDE SEQUENCE [LARGE SCALE GENOMIC DNA]</scope>
    <source>
        <strain evidence="1">NY0173</strain>
    </source>
</reference>
<proteinExistence type="predicted"/>
<gene>
    <name evidence="1" type="ORF">KIPB_008599</name>
</gene>
<protein>
    <submittedName>
        <fullName evidence="1">Uncharacterized protein</fullName>
    </submittedName>
</protein>
<dbReference type="AlphaFoldDB" id="A0A9K3GK09"/>
<dbReference type="OrthoDB" id="377733at2759"/>
<organism evidence="1 2">
    <name type="scientific">Kipferlia bialata</name>
    <dbReference type="NCBI Taxonomy" id="797122"/>
    <lineage>
        <taxon>Eukaryota</taxon>
        <taxon>Metamonada</taxon>
        <taxon>Carpediemonas-like organisms</taxon>
        <taxon>Kipferlia</taxon>
    </lineage>
</organism>
<evidence type="ECO:0000313" key="1">
    <source>
        <dbReference type="EMBL" id="GIQ86699.1"/>
    </source>
</evidence>
<dbReference type="Proteomes" id="UP000265618">
    <property type="component" value="Unassembled WGS sequence"/>
</dbReference>
<evidence type="ECO:0000313" key="2">
    <source>
        <dbReference type="Proteomes" id="UP000265618"/>
    </source>
</evidence>
<feature type="non-terminal residue" evidence="1">
    <location>
        <position position="1"/>
    </location>
</feature>
<accession>A0A9K3GK09</accession>
<comment type="caution">
    <text evidence="1">The sequence shown here is derived from an EMBL/GenBank/DDBJ whole genome shotgun (WGS) entry which is preliminary data.</text>
</comment>
<sequence>MAQRHVREVYVNQPVTGKRKIGSQDNRVSTARYTLLSFLPSIALQQ</sequence>
<dbReference type="EMBL" id="BDIP01002702">
    <property type="protein sequence ID" value="GIQ86699.1"/>
    <property type="molecule type" value="Genomic_DNA"/>
</dbReference>
<name>A0A9K3GK09_9EUKA</name>
<keyword evidence="2" id="KW-1185">Reference proteome</keyword>